<dbReference type="EMBL" id="BJWL01000014">
    <property type="protein sequence ID" value="GFZ01062.1"/>
    <property type="molecule type" value="Genomic_DNA"/>
</dbReference>
<feature type="region of interest" description="Disordered" evidence="2">
    <location>
        <begin position="1"/>
        <end position="21"/>
    </location>
</feature>
<proteinExistence type="predicted"/>
<evidence type="ECO:0000256" key="1">
    <source>
        <dbReference type="SAM" id="Coils"/>
    </source>
</evidence>
<feature type="region of interest" description="Disordered" evidence="2">
    <location>
        <begin position="444"/>
        <end position="516"/>
    </location>
</feature>
<evidence type="ECO:0000313" key="5">
    <source>
        <dbReference type="Proteomes" id="UP000585474"/>
    </source>
</evidence>
<dbReference type="InterPro" id="IPR036691">
    <property type="entry name" value="Endo/exonu/phosph_ase_sf"/>
</dbReference>
<comment type="caution">
    <text evidence="4">The sequence shown here is derived from an EMBL/GenBank/DDBJ whole genome shotgun (WGS) entry which is preliminary data.</text>
</comment>
<sequence>MARGKNKHKDKYHGSSSKLEEDPILAAALAKTGQSTGEWAISNISCKHVEIDGRSIAVMINNGPSGSTESDSIEQESEGDPSENHSEDASHTLGVGDPISSSEKAGARENANQVMRKSYVSLFEKNRLPSNGSKLEFYNLEDGPIKLGEEDIQLSECPWERCLVGYFGGRFPGKFALNQLVASWKQMDKYFRFGKEAISTFPVWVQLRGVPLTFWNPMIFGKICSKLGRPIHIDKLTTQKGRVTYARSLVEVDMAKDLVHSVQLHTPEGGEHEQIIFYENLPKYCSHCRVVGHTKETCKSKSLPSKKTAVQVAESTVQGPKEAATHLTIVGEKSGATADTIVQRPKEAAIQMSGVGGKALQTTTLCPPKIWRGPQNHQRQEDMATPIDHCHVDTGPDVIIDPNPENLEISLDPVTASNPEQPPEQIGGEIYIQQANQFTSGELKSKLHQLSKSQGSTAHGNLKKGHVSVPKRQGNAALAKAPDKASSSNSIPPLLAKGGERRKKKDKVNQGKGLNMPLQQGEVRNHLRRKRVAIMGIMETTLNHHTLEGIARTKFVGWRVANNFSHHPNGRILILWKEELVRLDIIETTDQNSWILLRDFNNVLNNDERINGKPVTMYETREFKDCCYDLGLSDLRSSGIFHTWSNNKIWYKLDRAMVNTAWTQKGLLGQAHFDIPGIHSDHSPCTVSVLGENDRGPSHFKFFNMWTRHEEFQSIVSHTWGMHVVGSNIFRLCKKLKSLKEPLKSLNKHLFSHISARARAAEEELAHAQQQLHDNTSDTLLQSRVPKLRSKALKLAEAEASYCSQLAKAKYLKNCDRCSKFFHDLIKSRQTKSIISSITLDNGSRSNSSKQISDTFVQFYTSLLGTKEVCSRLDTEIMSRGQRLDSSQADNLICPVTEEEIKKALFSIGEDKAPGPDGFTSCFFKKAWTTVGGDFTAAVKEFFYSGQILRQINHSALALIPKFKDADKAEDYRPIACCNVIYKVISKIIALRSFLDSMVERDPLLAASLEKPSTRGDPTSVSLIMDKLIWFGECSGLKISLPKSNFFSAGINPTDTEIIKRITSFTQGIFPFKYLGIPVAASRLSIAQFSPFIDKISSEQKSHWWLGKKLLFQSEKEAKKDSLWVQWVHQIHMNRRSFWEYRNRHEDSPLLKQVVTLRDELIEAEGSLENAMQRLNQWAPNGEFQSKLAYEFFRPKGATVTWTKLVWHNSITPKHSFILWLGLKDRLLTRDKLRDFIEDQSCHCVVLKLRALITYFSVAK</sequence>
<feature type="compositionally biased region" description="Basic residues" evidence="2">
    <location>
        <begin position="1"/>
        <end position="11"/>
    </location>
</feature>
<evidence type="ECO:0000313" key="4">
    <source>
        <dbReference type="EMBL" id="GFZ01062.1"/>
    </source>
</evidence>
<accession>A0A7J0FQR6</accession>
<dbReference type="PANTHER" id="PTHR31286">
    <property type="entry name" value="GLYCINE-RICH CELL WALL STRUCTURAL PROTEIN 1.8-LIKE"/>
    <property type="match status" value="1"/>
</dbReference>
<reference evidence="4 5" key="1">
    <citation type="submission" date="2019-07" db="EMBL/GenBank/DDBJ databases">
        <title>De Novo Assembly of kiwifruit Actinidia rufa.</title>
        <authorList>
            <person name="Sugita-Konishi S."/>
            <person name="Sato K."/>
            <person name="Mori E."/>
            <person name="Abe Y."/>
            <person name="Kisaki G."/>
            <person name="Hamano K."/>
            <person name="Suezawa K."/>
            <person name="Otani M."/>
            <person name="Fukuda T."/>
            <person name="Manabe T."/>
            <person name="Gomi K."/>
            <person name="Tabuchi M."/>
            <person name="Akimitsu K."/>
            <person name="Kataoka I."/>
        </authorList>
    </citation>
    <scope>NUCLEOTIDE SEQUENCE [LARGE SCALE GENOMIC DNA]</scope>
    <source>
        <strain evidence="5">cv. Fuchu</strain>
    </source>
</reference>
<keyword evidence="1" id="KW-0175">Coiled coil</keyword>
<feature type="domain" description="Reverse transcriptase zinc-binding" evidence="3">
    <location>
        <begin position="1184"/>
        <end position="1245"/>
    </location>
</feature>
<keyword evidence="5" id="KW-1185">Reference proteome</keyword>
<name>A0A7J0FQR6_9ERIC</name>
<dbReference type="PANTHER" id="PTHR31286:SF168">
    <property type="entry name" value="DUF4283 DOMAIN-CONTAINING PROTEIN"/>
    <property type="match status" value="1"/>
</dbReference>
<dbReference type="Pfam" id="PF13966">
    <property type="entry name" value="zf-RVT"/>
    <property type="match status" value="1"/>
</dbReference>
<dbReference type="AlphaFoldDB" id="A0A7J0FQR6"/>
<evidence type="ECO:0000256" key="2">
    <source>
        <dbReference type="SAM" id="MobiDB-lite"/>
    </source>
</evidence>
<dbReference type="Proteomes" id="UP000585474">
    <property type="component" value="Unassembled WGS sequence"/>
</dbReference>
<feature type="compositionally biased region" description="Polar residues" evidence="2">
    <location>
        <begin position="444"/>
        <end position="459"/>
    </location>
</feature>
<dbReference type="OrthoDB" id="1938625at2759"/>
<feature type="region of interest" description="Disordered" evidence="2">
    <location>
        <begin position="60"/>
        <end position="110"/>
    </location>
</feature>
<organism evidence="4 5">
    <name type="scientific">Actinidia rufa</name>
    <dbReference type="NCBI Taxonomy" id="165716"/>
    <lineage>
        <taxon>Eukaryota</taxon>
        <taxon>Viridiplantae</taxon>
        <taxon>Streptophyta</taxon>
        <taxon>Embryophyta</taxon>
        <taxon>Tracheophyta</taxon>
        <taxon>Spermatophyta</taxon>
        <taxon>Magnoliopsida</taxon>
        <taxon>eudicotyledons</taxon>
        <taxon>Gunneridae</taxon>
        <taxon>Pentapetalae</taxon>
        <taxon>asterids</taxon>
        <taxon>Ericales</taxon>
        <taxon>Actinidiaceae</taxon>
        <taxon>Actinidia</taxon>
    </lineage>
</organism>
<dbReference type="InterPro" id="IPR040256">
    <property type="entry name" value="At4g02000-like"/>
</dbReference>
<dbReference type="SUPFAM" id="SSF56219">
    <property type="entry name" value="DNase I-like"/>
    <property type="match status" value="1"/>
</dbReference>
<feature type="coiled-coil region" evidence="1">
    <location>
        <begin position="751"/>
        <end position="778"/>
    </location>
</feature>
<dbReference type="InterPro" id="IPR026960">
    <property type="entry name" value="RVT-Znf"/>
</dbReference>
<evidence type="ECO:0000259" key="3">
    <source>
        <dbReference type="Pfam" id="PF13966"/>
    </source>
</evidence>
<protein>
    <recommendedName>
        <fullName evidence="3">Reverse transcriptase zinc-binding domain-containing protein</fullName>
    </recommendedName>
</protein>
<dbReference type="Gene3D" id="3.60.10.10">
    <property type="entry name" value="Endonuclease/exonuclease/phosphatase"/>
    <property type="match status" value="1"/>
</dbReference>
<feature type="compositionally biased region" description="Acidic residues" evidence="2">
    <location>
        <begin position="71"/>
        <end position="81"/>
    </location>
</feature>
<gene>
    <name evidence="4" type="ORF">Acr_14g0006970</name>
</gene>